<dbReference type="AlphaFoldDB" id="A0A067NWM4"/>
<gene>
    <name evidence="1" type="ORF">PLEOSDRAFT_171890</name>
</gene>
<evidence type="ECO:0000313" key="2">
    <source>
        <dbReference type="Proteomes" id="UP000027073"/>
    </source>
</evidence>
<dbReference type="Proteomes" id="UP000027073">
    <property type="component" value="Unassembled WGS sequence"/>
</dbReference>
<evidence type="ECO:0000313" key="1">
    <source>
        <dbReference type="EMBL" id="KDQ32463.1"/>
    </source>
</evidence>
<dbReference type="HOGENOM" id="CLU_1917935_0_0_1"/>
<accession>A0A067NWM4</accession>
<name>A0A067NWM4_PLEO1</name>
<dbReference type="EMBL" id="KL198004">
    <property type="protein sequence ID" value="KDQ32463.1"/>
    <property type="molecule type" value="Genomic_DNA"/>
</dbReference>
<protein>
    <submittedName>
        <fullName evidence="1">Uncharacterized protein</fullName>
    </submittedName>
</protein>
<reference evidence="2" key="1">
    <citation type="journal article" date="2014" name="Proc. Natl. Acad. Sci. U.S.A.">
        <title>Extensive sampling of basidiomycete genomes demonstrates inadequacy of the white-rot/brown-rot paradigm for wood decay fungi.</title>
        <authorList>
            <person name="Riley R."/>
            <person name="Salamov A.A."/>
            <person name="Brown D.W."/>
            <person name="Nagy L.G."/>
            <person name="Floudas D."/>
            <person name="Held B.W."/>
            <person name="Levasseur A."/>
            <person name="Lombard V."/>
            <person name="Morin E."/>
            <person name="Otillar R."/>
            <person name="Lindquist E.A."/>
            <person name="Sun H."/>
            <person name="LaButti K.M."/>
            <person name="Schmutz J."/>
            <person name="Jabbour D."/>
            <person name="Luo H."/>
            <person name="Baker S.E."/>
            <person name="Pisabarro A.G."/>
            <person name="Walton J.D."/>
            <person name="Blanchette R.A."/>
            <person name="Henrissat B."/>
            <person name="Martin F."/>
            <person name="Cullen D."/>
            <person name="Hibbett D.S."/>
            <person name="Grigoriev I.V."/>
        </authorList>
    </citation>
    <scope>NUCLEOTIDE SEQUENCE [LARGE SCALE GENOMIC DNA]</scope>
    <source>
        <strain evidence="2">PC15</strain>
    </source>
</reference>
<organism evidence="1 2">
    <name type="scientific">Pleurotus ostreatus (strain PC15)</name>
    <name type="common">Oyster mushroom</name>
    <dbReference type="NCBI Taxonomy" id="1137138"/>
    <lineage>
        <taxon>Eukaryota</taxon>
        <taxon>Fungi</taxon>
        <taxon>Dikarya</taxon>
        <taxon>Basidiomycota</taxon>
        <taxon>Agaricomycotina</taxon>
        <taxon>Agaricomycetes</taxon>
        <taxon>Agaricomycetidae</taxon>
        <taxon>Agaricales</taxon>
        <taxon>Pleurotineae</taxon>
        <taxon>Pleurotaceae</taxon>
        <taxon>Pleurotus</taxon>
    </lineage>
</organism>
<proteinExistence type="predicted"/>
<dbReference type="InParanoid" id="A0A067NWM4"/>
<sequence length="132" mass="15427">MPSIRAVDAICALPKPEFNEIVHAIHELFTKRRFRKDVEEVTGRRNEDLIWVIALYGDPRSTNVHRSRSDHRRHITLRGFTRRHLKRISTIHAVVATRPGTFISAITVFDGSPRWSQRAFDTSSRIRSRSRR</sequence>
<dbReference type="VEuPathDB" id="FungiDB:PLEOSDRAFT_171890"/>